<evidence type="ECO:0000313" key="2">
    <source>
        <dbReference type="Proteomes" id="UP000784128"/>
    </source>
</evidence>
<protein>
    <recommendedName>
        <fullName evidence="3">FlgO domain-containing protein</fullName>
    </recommendedName>
</protein>
<dbReference type="EMBL" id="JAHDYS010000023">
    <property type="protein sequence ID" value="MBT1073517.1"/>
    <property type="molecule type" value="Genomic_DNA"/>
</dbReference>
<accession>A0ABS5UCU5</accession>
<gene>
    <name evidence="1" type="ORF">KJB30_17165</name>
</gene>
<reference evidence="1 2" key="1">
    <citation type="submission" date="2021-05" db="EMBL/GenBank/DDBJ databases">
        <title>The draft genome of Geobacter chapellei DSM 13688.</title>
        <authorList>
            <person name="Xu Z."/>
            <person name="Masuda Y."/>
            <person name="Itoh H."/>
            <person name="Senoo K."/>
        </authorList>
    </citation>
    <scope>NUCLEOTIDE SEQUENCE [LARGE SCALE GENOMIC DNA]</scope>
    <source>
        <strain evidence="1 2">DSM 13688</strain>
    </source>
</reference>
<evidence type="ECO:0000313" key="1">
    <source>
        <dbReference type="EMBL" id="MBT1073517.1"/>
    </source>
</evidence>
<evidence type="ECO:0008006" key="3">
    <source>
        <dbReference type="Google" id="ProtNLM"/>
    </source>
</evidence>
<name>A0ABS5UCU5_9BACT</name>
<comment type="caution">
    <text evidence="1">The sequence shown here is derived from an EMBL/GenBank/DDBJ whole genome shotgun (WGS) entry which is preliminary data.</text>
</comment>
<dbReference type="Proteomes" id="UP000784128">
    <property type="component" value="Unassembled WGS sequence"/>
</dbReference>
<dbReference type="RefSeq" id="WP_214301601.1">
    <property type="nucleotide sequence ID" value="NZ_JAHDYS010000023.1"/>
</dbReference>
<sequence length="198" mass="22250">MALNISKRYSLWIVLLVSGMLTFGCAGISGNKNDLHRLSDVRALPKDARIGLTAFTSCGGSYLDKLDPKKYKEDAKAVFYLACTDLGYPQIFSKRLQQRLEERLGRKLVTVKENKPFKPKQVLHQADKLGLEYVIAGDLLYMGAKENKAIVSSLFYLIRVIDAKIVVVGRVHKSGPIRRSQKVIDNVADELFARSFEE</sequence>
<keyword evidence="2" id="KW-1185">Reference proteome</keyword>
<organism evidence="1 2">
    <name type="scientific">Pelotalea chapellei</name>
    <dbReference type="NCBI Taxonomy" id="44671"/>
    <lineage>
        <taxon>Bacteria</taxon>
        <taxon>Pseudomonadati</taxon>
        <taxon>Thermodesulfobacteriota</taxon>
        <taxon>Desulfuromonadia</taxon>
        <taxon>Geobacterales</taxon>
        <taxon>Geobacteraceae</taxon>
        <taxon>Pelotalea</taxon>
    </lineage>
</organism>
<dbReference type="PROSITE" id="PS51257">
    <property type="entry name" value="PROKAR_LIPOPROTEIN"/>
    <property type="match status" value="1"/>
</dbReference>
<proteinExistence type="predicted"/>